<feature type="region of interest" description="Disordered" evidence="1">
    <location>
        <begin position="215"/>
        <end position="237"/>
    </location>
</feature>
<reference evidence="3" key="1">
    <citation type="submission" date="2016-05" db="EMBL/GenBank/DDBJ databases">
        <title>Comparative genomics of biotechnologically important yeasts.</title>
        <authorList>
            <consortium name="DOE Joint Genome Institute"/>
            <person name="Riley R."/>
            <person name="Haridas S."/>
            <person name="Wolfe K.H."/>
            <person name="Lopes M.R."/>
            <person name="Hittinger C.T."/>
            <person name="Goker M."/>
            <person name="Salamov A."/>
            <person name="Wisecaver J."/>
            <person name="Long T.M."/>
            <person name="Aerts A.L."/>
            <person name="Barry K."/>
            <person name="Choi C."/>
            <person name="Clum A."/>
            <person name="Coughlan A.Y."/>
            <person name="Deshpande S."/>
            <person name="Douglass A.P."/>
            <person name="Hanson S.J."/>
            <person name="Klenk H.-P."/>
            <person name="Labutti K."/>
            <person name="Lapidus A."/>
            <person name="Lindquist E."/>
            <person name="Lipzen A."/>
            <person name="Meier-Kolthoff J.P."/>
            <person name="Ohm R.A."/>
            <person name="Otillar R.P."/>
            <person name="Pangilinan J."/>
            <person name="Peng Y."/>
            <person name="Rokas A."/>
            <person name="Rosa C.A."/>
            <person name="Scheuner C."/>
            <person name="Sibirny A.A."/>
            <person name="Slot J.C."/>
            <person name="Stielow J.B."/>
            <person name="Sun H."/>
            <person name="Kurtzman C.P."/>
            <person name="Blackwell M."/>
            <person name="Grigoriev I.V."/>
            <person name="Jeffries T.W."/>
        </authorList>
    </citation>
    <scope>NUCLEOTIDE SEQUENCE [LARGE SCALE GENOMIC DNA]</scope>
    <source>
        <strain evidence="3">NRRL Y-12698</strain>
    </source>
</reference>
<gene>
    <name evidence="2" type="ORF">BABINDRAFT_165325</name>
</gene>
<feature type="compositionally biased region" description="Low complexity" evidence="1">
    <location>
        <begin position="511"/>
        <end position="520"/>
    </location>
</feature>
<evidence type="ECO:0000313" key="3">
    <source>
        <dbReference type="Proteomes" id="UP000094336"/>
    </source>
</evidence>
<dbReference type="GeneID" id="30148174"/>
<name>A0A1E3QW74_9ASCO</name>
<proteinExistence type="predicted"/>
<keyword evidence="3" id="KW-1185">Reference proteome</keyword>
<sequence length="535" mass="60137">MPKDKDYLIVRSKNAKGYDYSTSVVLPEQPVLPAYVSDKMLDHADYQQLFEDVEGEKKISSMGVLLGGRSFKFNSFQLPSYMSRTKGTRDDSKMFLLASDLAPILNYRDAHHLFKKNKQLNKILTEARDNDFLLREKLISPKIVGKRLSAVTARSVYLVFGARVIIDGVRIRDDYWESEFKKQGFTEKSPVDTRKTADEIAHSVLQKALQAANAKSASIGNTPTQSAANPGSNLHNNQSFQLQNGELSLAQLFPLAENPKFVNLQPDERAQYLETQQHTLVYPGQGFINSFEVNSLLKVPQYMADSSAKDVKKNSTMGLSSAALSAASNVFLAISNEFVKIPVSEKYASKGYAEKVETAHYERPRYAVNGLPYFNPAIKTYVKAIPEEKLAVIELQHSTLHLNKLMQYNRRLRNKSWHKYYRQKAGSAEVKQDEFLEARYEGETTVEVVKTQKRMNGNALGRCNIKRVRPIYEPEPERVRVTAPVMPQNGFPLRHPHAGVQFPGHGHPHGHPGQNGHPGPTGHPGPHGHPNAVYR</sequence>
<feature type="region of interest" description="Disordered" evidence="1">
    <location>
        <begin position="500"/>
        <end position="535"/>
    </location>
</feature>
<dbReference type="RefSeq" id="XP_018987132.1">
    <property type="nucleotide sequence ID" value="XM_019130321.1"/>
</dbReference>
<evidence type="ECO:0000256" key="1">
    <source>
        <dbReference type="SAM" id="MobiDB-lite"/>
    </source>
</evidence>
<dbReference type="AlphaFoldDB" id="A0A1E3QW74"/>
<dbReference type="Pfam" id="PF08624">
    <property type="entry name" value="CRC_subunit"/>
    <property type="match status" value="1"/>
</dbReference>
<dbReference type="InterPro" id="IPR013933">
    <property type="entry name" value="CRC_Rsc7/Swp82"/>
</dbReference>
<dbReference type="STRING" id="984486.A0A1E3QW74"/>
<dbReference type="OrthoDB" id="3979935at2759"/>
<accession>A0A1E3QW74</accession>
<organism evidence="2 3">
    <name type="scientific">Babjeviella inositovora NRRL Y-12698</name>
    <dbReference type="NCBI Taxonomy" id="984486"/>
    <lineage>
        <taxon>Eukaryota</taxon>
        <taxon>Fungi</taxon>
        <taxon>Dikarya</taxon>
        <taxon>Ascomycota</taxon>
        <taxon>Saccharomycotina</taxon>
        <taxon>Pichiomycetes</taxon>
        <taxon>Serinales incertae sedis</taxon>
        <taxon>Babjeviella</taxon>
    </lineage>
</organism>
<dbReference type="Proteomes" id="UP000094336">
    <property type="component" value="Unassembled WGS sequence"/>
</dbReference>
<dbReference type="EMBL" id="KV454427">
    <property type="protein sequence ID" value="ODQ81804.1"/>
    <property type="molecule type" value="Genomic_DNA"/>
</dbReference>
<protein>
    <submittedName>
        <fullName evidence="2">Uncharacterized protein</fullName>
    </submittedName>
</protein>
<evidence type="ECO:0000313" key="2">
    <source>
        <dbReference type="EMBL" id="ODQ81804.1"/>
    </source>
</evidence>